<reference evidence="3" key="1">
    <citation type="journal article" date="2023" name="Plants (Basel)">
        <title>Genomic Analysis of Leptolyngbya boryana CZ1 Reveals Efficient Carbon Fixation Modules.</title>
        <authorList>
            <person name="Bai X."/>
            <person name="Wang H."/>
            <person name="Cheng W."/>
            <person name="Wang J."/>
            <person name="Ma M."/>
            <person name="Hu H."/>
            <person name="Song Z."/>
            <person name="Ma H."/>
            <person name="Fan Y."/>
            <person name="Du C."/>
            <person name="Xu J."/>
        </authorList>
    </citation>
    <scope>NUCLEOTIDE SEQUENCE</scope>
    <source>
        <strain evidence="3">CZ1</strain>
    </source>
</reference>
<name>A0AA96WUW0_LEPBY</name>
<feature type="region of interest" description="Disordered" evidence="1">
    <location>
        <begin position="101"/>
        <end position="148"/>
    </location>
</feature>
<dbReference type="RefSeq" id="WP_316427326.1">
    <property type="nucleotide sequence ID" value="NZ_CP130144.1"/>
</dbReference>
<dbReference type="EMBL" id="CP130144">
    <property type="protein sequence ID" value="WNZ45977.1"/>
    <property type="molecule type" value="Genomic_DNA"/>
</dbReference>
<proteinExistence type="predicted"/>
<keyword evidence="2" id="KW-0732">Signal</keyword>
<accession>A0AA96WUW0</accession>
<dbReference type="AlphaFoldDB" id="A0AA96WUW0"/>
<evidence type="ECO:0000313" key="3">
    <source>
        <dbReference type="EMBL" id="WNZ45977.1"/>
    </source>
</evidence>
<reference evidence="3" key="2">
    <citation type="submission" date="2023-07" db="EMBL/GenBank/DDBJ databases">
        <authorList>
            <person name="Bai X.-H."/>
            <person name="Wang H.-H."/>
            <person name="Wang J."/>
            <person name="Ma M.-Y."/>
            <person name="Hu H.-H."/>
            <person name="Song Z.-L."/>
            <person name="Ma H.-G."/>
            <person name="Fan Y."/>
            <person name="Du C.-Y."/>
            <person name="Xu J.-C."/>
        </authorList>
    </citation>
    <scope>NUCLEOTIDE SEQUENCE</scope>
    <source>
        <strain evidence="3">CZ1</strain>
    </source>
</reference>
<sequence>MMKLLQKFFSTIVLSLILFVGFSNIPAHAAITPGEAKGVIRDSGSMMEAAEKLREADSTSEVRQQYKFDGENKIHTAQDPIAKTQDKLKGAVENVKEKLNLDEPLPPSTKKFLGKREEIGESNGKTLVREEPGSYQRNRQTQVFTEEK</sequence>
<feature type="signal peptide" evidence="2">
    <location>
        <begin position="1"/>
        <end position="29"/>
    </location>
</feature>
<feature type="compositionally biased region" description="Polar residues" evidence="1">
    <location>
        <begin position="135"/>
        <end position="148"/>
    </location>
</feature>
<feature type="chain" id="PRO_5041645511" description="Low temperature-induced protein" evidence="2">
    <location>
        <begin position="30"/>
        <end position="148"/>
    </location>
</feature>
<evidence type="ECO:0000256" key="2">
    <source>
        <dbReference type="SAM" id="SignalP"/>
    </source>
</evidence>
<protein>
    <recommendedName>
        <fullName evidence="4">Low temperature-induced protein</fullName>
    </recommendedName>
</protein>
<evidence type="ECO:0000256" key="1">
    <source>
        <dbReference type="SAM" id="MobiDB-lite"/>
    </source>
</evidence>
<organism evidence="3">
    <name type="scientific">Leptolyngbya boryana CZ1</name>
    <dbReference type="NCBI Taxonomy" id="3060204"/>
    <lineage>
        <taxon>Bacteria</taxon>
        <taxon>Bacillati</taxon>
        <taxon>Cyanobacteriota</taxon>
        <taxon>Cyanophyceae</taxon>
        <taxon>Leptolyngbyales</taxon>
        <taxon>Leptolyngbyaceae</taxon>
        <taxon>Leptolyngbya group</taxon>
        <taxon>Leptolyngbya</taxon>
    </lineage>
</organism>
<gene>
    <name evidence="3" type="ORF">Q2T42_29740</name>
</gene>
<evidence type="ECO:0008006" key="4">
    <source>
        <dbReference type="Google" id="ProtNLM"/>
    </source>
</evidence>